<evidence type="ECO:0000313" key="2">
    <source>
        <dbReference type="Proteomes" id="UP001499910"/>
    </source>
</evidence>
<reference evidence="2" key="1">
    <citation type="journal article" date="2019" name="Int. J. Syst. Evol. Microbiol.">
        <title>The Global Catalogue of Microorganisms (GCM) 10K type strain sequencing project: providing services to taxonomists for standard genome sequencing and annotation.</title>
        <authorList>
            <consortium name="The Broad Institute Genomics Platform"/>
            <consortium name="The Broad Institute Genome Sequencing Center for Infectious Disease"/>
            <person name="Wu L."/>
            <person name="Ma J."/>
        </authorList>
    </citation>
    <scope>NUCLEOTIDE SEQUENCE [LARGE SCALE GENOMIC DNA]</scope>
    <source>
        <strain evidence="2">JCM 18015</strain>
    </source>
</reference>
<dbReference type="Proteomes" id="UP001499910">
    <property type="component" value="Unassembled WGS sequence"/>
</dbReference>
<proteinExistence type="predicted"/>
<accession>A0ABP9LM86</accession>
<organism evidence="1 2">
    <name type="scientific">[Roseibacterium] beibuensis</name>
    <dbReference type="NCBI Taxonomy" id="1193142"/>
    <lineage>
        <taxon>Bacteria</taxon>
        <taxon>Pseudomonadati</taxon>
        <taxon>Pseudomonadota</taxon>
        <taxon>Alphaproteobacteria</taxon>
        <taxon>Rhodobacterales</taxon>
        <taxon>Roseobacteraceae</taxon>
        <taxon>Roseicyclus</taxon>
    </lineage>
</organism>
<dbReference type="RefSeq" id="WP_259552332.1">
    <property type="nucleotide sequence ID" value="NZ_BAABHW010000005.1"/>
</dbReference>
<dbReference type="EMBL" id="BAABHW010000005">
    <property type="protein sequence ID" value="GAA5079322.1"/>
    <property type="molecule type" value="Genomic_DNA"/>
</dbReference>
<protein>
    <submittedName>
        <fullName evidence="1">Uncharacterized protein</fullName>
    </submittedName>
</protein>
<name>A0ABP9LM86_9RHOB</name>
<gene>
    <name evidence="1" type="ORF">GCM10023209_31420</name>
</gene>
<evidence type="ECO:0000313" key="1">
    <source>
        <dbReference type="EMBL" id="GAA5079322.1"/>
    </source>
</evidence>
<keyword evidence="2" id="KW-1185">Reference proteome</keyword>
<comment type="caution">
    <text evidence="1">The sequence shown here is derived from an EMBL/GenBank/DDBJ whole genome shotgun (WGS) entry which is preliminary data.</text>
</comment>
<sequence length="139" mass="14895">MLVEGAGEDTGRICAIVAATQRQFDRCGSLTIPEDIEIAINPDLGLNCVGLCHCGKHRTELLPPDTYNDDTTMSATGELSTITPGAGPLCAQSLAAFPRPPRSLRLPGPGRARRGVARLRAFLSPETRKSRGHPRGFLF</sequence>